<dbReference type="EMBL" id="OZ023720">
    <property type="protein sequence ID" value="CAK9869381.1"/>
    <property type="molecule type" value="Genomic_DNA"/>
</dbReference>
<dbReference type="InterPro" id="IPR050167">
    <property type="entry name" value="Ser_Thr_protein_kinase"/>
</dbReference>
<dbReference type="SMART" id="SM00220">
    <property type="entry name" value="S_TKc"/>
    <property type="match status" value="1"/>
</dbReference>
<feature type="domain" description="Protein kinase" evidence="1">
    <location>
        <begin position="1"/>
        <end position="189"/>
    </location>
</feature>
<sequence length="189" mass="21355">MDQREAQDIAPPFSLLESVDIMLQVAKAMRFLHSKGVAHRDLKCQNILWKHGQFDQLVVKLGDFGDAESNVKNSTTNQQQTWMVGTTGWRAPELSGEHMLTDKRYPLMADVFSFGMTFLEILTGETPFVGNCSENDIEGCQVICNPTEDHGKDPMVNLNPNEDIVQNQAESSLHRVNYTPMKLMSRIVR</sequence>
<accession>A0ABP1B313</accession>
<dbReference type="PANTHER" id="PTHR23257">
    <property type="entry name" value="SERINE-THREONINE PROTEIN KINASE"/>
    <property type="match status" value="1"/>
</dbReference>
<dbReference type="PROSITE" id="PS50011">
    <property type="entry name" value="PROTEIN_KINASE_DOM"/>
    <property type="match status" value="1"/>
</dbReference>
<dbReference type="Pfam" id="PF00069">
    <property type="entry name" value="Pkinase"/>
    <property type="match status" value="1"/>
</dbReference>
<dbReference type="Proteomes" id="UP001497522">
    <property type="component" value="Chromosome 19"/>
</dbReference>
<name>A0ABP1B313_9BRYO</name>
<proteinExistence type="predicted"/>
<keyword evidence="3" id="KW-1185">Reference proteome</keyword>
<dbReference type="InterPro" id="IPR000719">
    <property type="entry name" value="Prot_kinase_dom"/>
</dbReference>
<protein>
    <recommendedName>
        <fullName evidence="1">Protein kinase domain-containing protein</fullName>
    </recommendedName>
</protein>
<evidence type="ECO:0000313" key="2">
    <source>
        <dbReference type="EMBL" id="CAK9869381.1"/>
    </source>
</evidence>
<organism evidence="2 3">
    <name type="scientific">Sphagnum jensenii</name>
    <dbReference type="NCBI Taxonomy" id="128206"/>
    <lineage>
        <taxon>Eukaryota</taxon>
        <taxon>Viridiplantae</taxon>
        <taxon>Streptophyta</taxon>
        <taxon>Embryophyta</taxon>
        <taxon>Bryophyta</taxon>
        <taxon>Sphagnophytina</taxon>
        <taxon>Sphagnopsida</taxon>
        <taxon>Sphagnales</taxon>
        <taxon>Sphagnaceae</taxon>
        <taxon>Sphagnum</taxon>
    </lineage>
</organism>
<reference evidence="2" key="1">
    <citation type="submission" date="2024-03" db="EMBL/GenBank/DDBJ databases">
        <authorList>
            <consortium name="ELIXIR-Norway"/>
            <consortium name="Elixir Norway"/>
        </authorList>
    </citation>
    <scope>NUCLEOTIDE SEQUENCE</scope>
</reference>
<evidence type="ECO:0000259" key="1">
    <source>
        <dbReference type="PROSITE" id="PS50011"/>
    </source>
</evidence>
<dbReference type="SUPFAM" id="SSF56112">
    <property type="entry name" value="Protein kinase-like (PK-like)"/>
    <property type="match status" value="1"/>
</dbReference>
<gene>
    <name evidence="2" type="ORF">CSSPJE1EN2_LOCUS12139</name>
</gene>
<dbReference type="InterPro" id="IPR011009">
    <property type="entry name" value="Kinase-like_dom_sf"/>
</dbReference>
<dbReference type="Gene3D" id="1.10.510.10">
    <property type="entry name" value="Transferase(Phosphotransferase) domain 1"/>
    <property type="match status" value="1"/>
</dbReference>
<evidence type="ECO:0000313" key="3">
    <source>
        <dbReference type="Proteomes" id="UP001497522"/>
    </source>
</evidence>